<gene>
    <name evidence="1" type="ORF">K491DRAFT_303689</name>
</gene>
<proteinExistence type="predicted"/>
<organism evidence="1 2">
    <name type="scientific">Lophiostoma macrostomum CBS 122681</name>
    <dbReference type="NCBI Taxonomy" id="1314788"/>
    <lineage>
        <taxon>Eukaryota</taxon>
        <taxon>Fungi</taxon>
        <taxon>Dikarya</taxon>
        <taxon>Ascomycota</taxon>
        <taxon>Pezizomycotina</taxon>
        <taxon>Dothideomycetes</taxon>
        <taxon>Pleosporomycetidae</taxon>
        <taxon>Pleosporales</taxon>
        <taxon>Lophiostomataceae</taxon>
        <taxon>Lophiostoma</taxon>
    </lineage>
</organism>
<sequence>MDTSSSHEEEVLPSTALEAIYAWPAARSVLPAQCRLYVASVALMSAYASARPALRDPETRKRLLAVAKTLSGLIAACHYVAGDPRRCSEPSGALSSSSCGHTAPPRDRPLSYTLLPSLPHVTGTSSTLFCRLPPPGYLPPDWLGWHRHGGANFCLRKHSTSASKPSYINPLPPFPLLFFFSSSLVAPTSANYIYRYLKMLDHDIDYLRVQKTRRAAAASVR</sequence>
<dbReference type="Proteomes" id="UP000799324">
    <property type="component" value="Unassembled WGS sequence"/>
</dbReference>
<keyword evidence="2" id="KW-1185">Reference proteome</keyword>
<reference evidence="1" key="1">
    <citation type="journal article" date="2020" name="Stud. Mycol.">
        <title>101 Dothideomycetes genomes: a test case for predicting lifestyles and emergence of pathogens.</title>
        <authorList>
            <person name="Haridas S."/>
            <person name="Albert R."/>
            <person name="Binder M."/>
            <person name="Bloem J."/>
            <person name="Labutti K."/>
            <person name="Salamov A."/>
            <person name="Andreopoulos B."/>
            <person name="Baker S."/>
            <person name="Barry K."/>
            <person name="Bills G."/>
            <person name="Bluhm B."/>
            <person name="Cannon C."/>
            <person name="Castanera R."/>
            <person name="Culley D."/>
            <person name="Daum C."/>
            <person name="Ezra D."/>
            <person name="Gonzalez J."/>
            <person name="Henrissat B."/>
            <person name="Kuo A."/>
            <person name="Liang C."/>
            <person name="Lipzen A."/>
            <person name="Lutzoni F."/>
            <person name="Magnuson J."/>
            <person name="Mondo S."/>
            <person name="Nolan M."/>
            <person name="Ohm R."/>
            <person name="Pangilinan J."/>
            <person name="Park H.-J."/>
            <person name="Ramirez L."/>
            <person name="Alfaro M."/>
            <person name="Sun H."/>
            <person name="Tritt A."/>
            <person name="Yoshinaga Y."/>
            <person name="Zwiers L.-H."/>
            <person name="Turgeon B."/>
            <person name="Goodwin S."/>
            <person name="Spatafora J."/>
            <person name="Crous P."/>
            <person name="Grigoriev I."/>
        </authorList>
    </citation>
    <scope>NUCLEOTIDE SEQUENCE</scope>
    <source>
        <strain evidence="1">CBS 122681</strain>
    </source>
</reference>
<name>A0A6A6THD9_9PLEO</name>
<dbReference type="EMBL" id="MU004319">
    <property type="protein sequence ID" value="KAF2658034.1"/>
    <property type="molecule type" value="Genomic_DNA"/>
</dbReference>
<accession>A0A6A6THD9</accession>
<dbReference type="AlphaFoldDB" id="A0A6A6THD9"/>
<protein>
    <submittedName>
        <fullName evidence="1">Uncharacterized protein</fullName>
    </submittedName>
</protein>
<evidence type="ECO:0000313" key="1">
    <source>
        <dbReference type="EMBL" id="KAF2658034.1"/>
    </source>
</evidence>
<evidence type="ECO:0000313" key="2">
    <source>
        <dbReference type="Proteomes" id="UP000799324"/>
    </source>
</evidence>